<keyword evidence="7" id="KW-0808">Transferase</keyword>
<protein>
    <recommendedName>
        <fullName evidence="15">Cyclin-dependent kinase 2 homolog</fullName>
        <ecNumber evidence="4">2.7.11.22</ecNumber>
        <ecNumber evidence="3">2.7.11.23</ecNumber>
    </recommendedName>
    <alternativeName>
        <fullName evidence="16">Cell division control protein 2 homolog</fullName>
    </alternativeName>
    <alternativeName>
        <fullName evidence="17">cdc2-related kinase 2</fullName>
    </alternativeName>
</protein>
<name>A0A7J6N7D2_PEROL</name>
<sequence>RLEKIGEGTYGIVYKARDAQGNLFALKTIRLEAEDEGEWSMVEQAGRASFELCDVIHTERKLTLVFEYLDQDLKKLMDSCGHHGLDPATTKSFLYQLLSGVNHCHQHRGHCSDISWVLYYGSPYVPYLVRREPDLHILGVYGGVIVNSLEGAILHRDLKPQNLLISNDGALKLGDFGLARAFGIP</sequence>
<dbReference type="PROSITE" id="PS50011">
    <property type="entry name" value="PROTEIN_KINASE_DOM"/>
    <property type="match status" value="1"/>
</dbReference>
<dbReference type="SUPFAM" id="SSF56112">
    <property type="entry name" value="Protein kinase-like (PK-like)"/>
    <property type="match status" value="1"/>
</dbReference>
<keyword evidence="11 21" id="KW-0067">ATP-binding</keyword>
<dbReference type="EC" id="2.7.11.22" evidence="4"/>
<proteinExistence type="inferred from homology"/>
<evidence type="ECO:0000256" key="1">
    <source>
        <dbReference type="ARBA" id="ARBA00001946"/>
    </source>
</evidence>
<comment type="catalytic activity">
    <reaction evidence="19">
        <text>L-seryl-[protein] + ATP = O-phospho-L-seryl-[protein] + ADP + H(+)</text>
        <dbReference type="Rhea" id="RHEA:17989"/>
        <dbReference type="Rhea" id="RHEA-COMP:9863"/>
        <dbReference type="Rhea" id="RHEA-COMP:11604"/>
        <dbReference type="ChEBI" id="CHEBI:15378"/>
        <dbReference type="ChEBI" id="CHEBI:29999"/>
        <dbReference type="ChEBI" id="CHEBI:30616"/>
        <dbReference type="ChEBI" id="CHEBI:83421"/>
        <dbReference type="ChEBI" id="CHEBI:456216"/>
        <dbReference type="EC" id="2.7.11.22"/>
    </reaction>
</comment>
<keyword evidence="12" id="KW-0460">Magnesium</keyword>
<evidence type="ECO:0000256" key="7">
    <source>
        <dbReference type="ARBA" id="ARBA00022679"/>
    </source>
</evidence>
<evidence type="ECO:0000256" key="2">
    <source>
        <dbReference type="ARBA" id="ARBA00006485"/>
    </source>
</evidence>
<comment type="similarity">
    <text evidence="2">Belongs to the protein kinase superfamily. CMGC Ser/Thr protein kinase family. CDC2/CDKX subfamily.</text>
</comment>
<evidence type="ECO:0000256" key="4">
    <source>
        <dbReference type="ARBA" id="ARBA00012425"/>
    </source>
</evidence>
<dbReference type="PROSITE" id="PS00108">
    <property type="entry name" value="PROTEIN_KINASE_ST"/>
    <property type="match status" value="1"/>
</dbReference>
<keyword evidence="10" id="KW-0418">Kinase</keyword>
<keyword evidence="5 22" id="KW-0723">Serine/threonine-protein kinase</keyword>
<evidence type="ECO:0000256" key="13">
    <source>
        <dbReference type="ARBA" id="ARBA00023306"/>
    </source>
</evidence>
<gene>
    <name evidence="24" type="primary">CRK2_1</name>
    <name evidence="24" type="ORF">FOZ62_009737</name>
</gene>
<evidence type="ECO:0000256" key="11">
    <source>
        <dbReference type="ARBA" id="ARBA00022840"/>
    </source>
</evidence>
<evidence type="ECO:0000256" key="15">
    <source>
        <dbReference type="ARBA" id="ARBA00039612"/>
    </source>
</evidence>
<dbReference type="GO" id="GO:0005524">
    <property type="term" value="F:ATP binding"/>
    <property type="evidence" value="ECO:0007669"/>
    <property type="project" value="UniProtKB-UniRule"/>
</dbReference>
<keyword evidence="6 24" id="KW-0132">Cell division</keyword>
<dbReference type="InterPro" id="IPR000719">
    <property type="entry name" value="Prot_kinase_dom"/>
</dbReference>
<dbReference type="EC" id="2.7.11.23" evidence="3"/>
<evidence type="ECO:0000256" key="18">
    <source>
        <dbReference type="ARBA" id="ARBA00047811"/>
    </source>
</evidence>
<evidence type="ECO:0000256" key="14">
    <source>
        <dbReference type="ARBA" id="ARBA00038543"/>
    </source>
</evidence>
<keyword evidence="13" id="KW-0131">Cell cycle</keyword>
<comment type="catalytic activity">
    <reaction evidence="18">
        <text>L-threonyl-[protein] + ATP = O-phospho-L-threonyl-[protein] + ADP + H(+)</text>
        <dbReference type="Rhea" id="RHEA:46608"/>
        <dbReference type="Rhea" id="RHEA-COMP:11060"/>
        <dbReference type="Rhea" id="RHEA-COMP:11605"/>
        <dbReference type="ChEBI" id="CHEBI:15378"/>
        <dbReference type="ChEBI" id="CHEBI:30013"/>
        <dbReference type="ChEBI" id="CHEBI:30616"/>
        <dbReference type="ChEBI" id="CHEBI:61977"/>
        <dbReference type="ChEBI" id="CHEBI:456216"/>
        <dbReference type="EC" id="2.7.11.22"/>
    </reaction>
</comment>
<evidence type="ECO:0000313" key="25">
    <source>
        <dbReference type="Proteomes" id="UP000574390"/>
    </source>
</evidence>
<keyword evidence="8 21" id="KW-0547">Nucleotide-binding</keyword>
<evidence type="ECO:0000256" key="9">
    <source>
        <dbReference type="ARBA" id="ARBA00022776"/>
    </source>
</evidence>
<reference evidence="24 25" key="1">
    <citation type="submission" date="2020-04" db="EMBL/GenBank/DDBJ databases">
        <title>Perkinsus olseni comparative genomics.</title>
        <authorList>
            <person name="Bogema D.R."/>
        </authorList>
    </citation>
    <scope>NUCLEOTIDE SEQUENCE [LARGE SCALE GENOMIC DNA]</scope>
    <source>
        <strain evidence="24">ATCC PRA-205</strain>
    </source>
</reference>
<evidence type="ECO:0000256" key="12">
    <source>
        <dbReference type="ARBA" id="ARBA00022842"/>
    </source>
</evidence>
<evidence type="ECO:0000256" key="5">
    <source>
        <dbReference type="ARBA" id="ARBA00022527"/>
    </source>
</evidence>
<accession>A0A7J6N7D2</accession>
<dbReference type="PROSITE" id="PS00107">
    <property type="entry name" value="PROTEIN_KINASE_ATP"/>
    <property type="match status" value="1"/>
</dbReference>
<comment type="cofactor">
    <cofactor evidence="1">
        <name>Mg(2+)</name>
        <dbReference type="ChEBI" id="CHEBI:18420"/>
    </cofactor>
</comment>
<evidence type="ECO:0000256" key="16">
    <source>
        <dbReference type="ARBA" id="ARBA00041902"/>
    </source>
</evidence>
<evidence type="ECO:0000256" key="20">
    <source>
        <dbReference type="ARBA" id="ARBA00049280"/>
    </source>
</evidence>
<dbReference type="Gene3D" id="1.10.510.10">
    <property type="entry name" value="Transferase(Phosphotransferase) domain 1"/>
    <property type="match status" value="1"/>
</dbReference>
<dbReference type="InterPro" id="IPR008271">
    <property type="entry name" value="Ser/Thr_kinase_AS"/>
</dbReference>
<dbReference type="AlphaFoldDB" id="A0A7J6N7D2"/>
<dbReference type="Gene3D" id="3.30.200.20">
    <property type="entry name" value="Phosphorylase Kinase, domain 1"/>
    <property type="match status" value="1"/>
</dbReference>
<dbReference type="SMART" id="SM00220">
    <property type="entry name" value="S_TKc"/>
    <property type="match status" value="1"/>
</dbReference>
<comment type="caution">
    <text evidence="24">The sequence shown here is derived from an EMBL/GenBank/DDBJ whole genome shotgun (WGS) entry which is preliminary data.</text>
</comment>
<evidence type="ECO:0000256" key="19">
    <source>
        <dbReference type="ARBA" id="ARBA00048367"/>
    </source>
</evidence>
<evidence type="ECO:0000256" key="17">
    <source>
        <dbReference type="ARBA" id="ARBA00042858"/>
    </source>
</evidence>
<dbReference type="InterPro" id="IPR050108">
    <property type="entry name" value="CDK"/>
</dbReference>
<dbReference type="GO" id="GO:0051301">
    <property type="term" value="P:cell division"/>
    <property type="evidence" value="ECO:0007669"/>
    <property type="project" value="UniProtKB-KW"/>
</dbReference>
<dbReference type="Proteomes" id="UP000574390">
    <property type="component" value="Unassembled WGS sequence"/>
</dbReference>
<evidence type="ECO:0000313" key="24">
    <source>
        <dbReference type="EMBL" id="KAF4679788.1"/>
    </source>
</evidence>
<feature type="non-terminal residue" evidence="24">
    <location>
        <position position="1"/>
    </location>
</feature>
<dbReference type="EMBL" id="JABANM010037911">
    <property type="protein sequence ID" value="KAF4679788.1"/>
    <property type="molecule type" value="Genomic_DNA"/>
</dbReference>
<comment type="catalytic activity">
    <reaction evidence="20">
        <text>[DNA-directed RNA polymerase] + ATP = phospho-[DNA-directed RNA polymerase] + ADP + H(+)</text>
        <dbReference type="Rhea" id="RHEA:10216"/>
        <dbReference type="Rhea" id="RHEA-COMP:11321"/>
        <dbReference type="Rhea" id="RHEA-COMP:11322"/>
        <dbReference type="ChEBI" id="CHEBI:15378"/>
        <dbReference type="ChEBI" id="CHEBI:30616"/>
        <dbReference type="ChEBI" id="CHEBI:43176"/>
        <dbReference type="ChEBI" id="CHEBI:68546"/>
        <dbReference type="ChEBI" id="CHEBI:456216"/>
        <dbReference type="EC" id="2.7.11.23"/>
    </reaction>
</comment>
<feature type="domain" description="Protein kinase" evidence="23">
    <location>
        <begin position="1"/>
        <end position="185"/>
    </location>
</feature>
<dbReference type="Pfam" id="PF00069">
    <property type="entry name" value="Pkinase"/>
    <property type="match status" value="2"/>
</dbReference>
<feature type="binding site" evidence="21">
    <location>
        <position position="27"/>
    </location>
    <ligand>
        <name>ATP</name>
        <dbReference type="ChEBI" id="CHEBI:30616"/>
    </ligand>
</feature>
<evidence type="ECO:0000256" key="3">
    <source>
        <dbReference type="ARBA" id="ARBA00012409"/>
    </source>
</evidence>
<dbReference type="GO" id="GO:0004693">
    <property type="term" value="F:cyclin-dependent protein serine/threonine kinase activity"/>
    <property type="evidence" value="ECO:0007669"/>
    <property type="project" value="UniProtKB-EC"/>
</dbReference>
<evidence type="ECO:0000259" key="23">
    <source>
        <dbReference type="PROSITE" id="PS50011"/>
    </source>
</evidence>
<keyword evidence="9" id="KW-0498">Mitosis</keyword>
<evidence type="ECO:0000256" key="6">
    <source>
        <dbReference type="ARBA" id="ARBA00022618"/>
    </source>
</evidence>
<dbReference type="GO" id="GO:0005737">
    <property type="term" value="C:cytoplasm"/>
    <property type="evidence" value="ECO:0007669"/>
    <property type="project" value="TreeGrafter"/>
</dbReference>
<dbReference type="GO" id="GO:0008353">
    <property type="term" value="F:RNA polymerase II CTD heptapeptide repeat kinase activity"/>
    <property type="evidence" value="ECO:0007669"/>
    <property type="project" value="UniProtKB-EC"/>
</dbReference>
<dbReference type="GO" id="GO:0005634">
    <property type="term" value="C:nucleus"/>
    <property type="evidence" value="ECO:0007669"/>
    <property type="project" value="TreeGrafter"/>
</dbReference>
<organism evidence="24 25">
    <name type="scientific">Perkinsus olseni</name>
    <name type="common">Perkinsus atlanticus</name>
    <dbReference type="NCBI Taxonomy" id="32597"/>
    <lineage>
        <taxon>Eukaryota</taxon>
        <taxon>Sar</taxon>
        <taxon>Alveolata</taxon>
        <taxon>Perkinsozoa</taxon>
        <taxon>Perkinsea</taxon>
        <taxon>Perkinsida</taxon>
        <taxon>Perkinsidae</taxon>
        <taxon>Perkinsus</taxon>
    </lineage>
</organism>
<feature type="non-terminal residue" evidence="24">
    <location>
        <position position="185"/>
    </location>
</feature>
<evidence type="ECO:0000256" key="8">
    <source>
        <dbReference type="ARBA" id="ARBA00022741"/>
    </source>
</evidence>
<dbReference type="PANTHER" id="PTHR24056:SF46">
    <property type="entry name" value="CYCLIN-DEPENDENT KINASE 5"/>
    <property type="match status" value="1"/>
</dbReference>
<dbReference type="InterPro" id="IPR011009">
    <property type="entry name" value="Kinase-like_dom_sf"/>
</dbReference>
<comment type="subunit">
    <text evidence="14">May form a complex composed of at least the catalytic subunit CRK2 and a cyclin.</text>
</comment>
<dbReference type="PANTHER" id="PTHR24056">
    <property type="entry name" value="CELL DIVISION PROTEIN KINASE"/>
    <property type="match status" value="1"/>
</dbReference>
<evidence type="ECO:0000256" key="10">
    <source>
        <dbReference type="ARBA" id="ARBA00022777"/>
    </source>
</evidence>
<evidence type="ECO:0000256" key="21">
    <source>
        <dbReference type="PROSITE-ProRule" id="PRU10141"/>
    </source>
</evidence>
<evidence type="ECO:0000256" key="22">
    <source>
        <dbReference type="RuleBase" id="RU000304"/>
    </source>
</evidence>
<dbReference type="InterPro" id="IPR017441">
    <property type="entry name" value="Protein_kinase_ATP_BS"/>
</dbReference>